<dbReference type="GO" id="GO:0017038">
    <property type="term" value="P:protein import"/>
    <property type="evidence" value="ECO:0007669"/>
    <property type="project" value="TreeGrafter"/>
</dbReference>
<organism evidence="11 12">
    <name type="scientific">Helicobacter canis</name>
    <dbReference type="NCBI Taxonomy" id="29419"/>
    <lineage>
        <taxon>Bacteria</taxon>
        <taxon>Pseudomonadati</taxon>
        <taxon>Campylobacterota</taxon>
        <taxon>Epsilonproteobacteria</taxon>
        <taxon>Campylobacterales</taxon>
        <taxon>Helicobacteraceae</taxon>
        <taxon>Helicobacter</taxon>
    </lineage>
</organism>
<dbReference type="Proteomes" id="UP000323707">
    <property type="component" value="Unassembled WGS sequence"/>
</dbReference>
<keyword evidence="6 9" id="KW-1133">Transmembrane helix</keyword>
<evidence type="ECO:0000313" key="12">
    <source>
        <dbReference type="Proteomes" id="UP000323707"/>
    </source>
</evidence>
<dbReference type="InterPro" id="IPR014172">
    <property type="entry name" value="TonB_ExbB_2"/>
</dbReference>
<evidence type="ECO:0000313" key="11">
    <source>
        <dbReference type="EMBL" id="KAA8710962.1"/>
    </source>
</evidence>
<protein>
    <submittedName>
        <fullName evidence="11">TonB-system energizer ExbB</fullName>
    </submittedName>
</protein>
<dbReference type="NCBIfam" id="TIGR02805">
    <property type="entry name" value="exbB2"/>
    <property type="match status" value="1"/>
</dbReference>
<dbReference type="EMBL" id="VXKE01000005">
    <property type="protein sequence ID" value="KAA8710962.1"/>
    <property type="molecule type" value="Genomic_DNA"/>
</dbReference>
<evidence type="ECO:0000259" key="10">
    <source>
        <dbReference type="Pfam" id="PF01618"/>
    </source>
</evidence>
<comment type="similarity">
    <text evidence="8">Belongs to the exbB/tolQ family.</text>
</comment>
<evidence type="ECO:0000256" key="1">
    <source>
        <dbReference type="ARBA" id="ARBA00004429"/>
    </source>
</evidence>
<evidence type="ECO:0000256" key="7">
    <source>
        <dbReference type="ARBA" id="ARBA00023136"/>
    </source>
</evidence>
<evidence type="ECO:0000256" key="2">
    <source>
        <dbReference type="ARBA" id="ARBA00022448"/>
    </source>
</evidence>
<dbReference type="GO" id="GO:0055085">
    <property type="term" value="P:transmembrane transport"/>
    <property type="evidence" value="ECO:0007669"/>
    <property type="project" value="InterPro"/>
</dbReference>
<proteinExistence type="inferred from homology"/>
<feature type="transmembrane region" description="Helical" evidence="9">
    <location>
        <begin position="53"/>
        <end position="80"/>
    </location>
</feature>
<reference evidence="11 12" key="1">
    <citation type="submission" date="2019-09" db="EMBL/GenBank/DDBJ databases">
        <title>Draft genome sequence of various Type strains from the CCUG.</title>
        <authorList>
            <person name="Pineiro-Iglesias B."/>
            <person name="Tunovic T."/>
            <person name="Unosson C."/>
            <person name="Inganas E."/>
            <person name="Ohlen M."/>
            <person name="Cardew S."/>
            <person name="Jensie-Markopoulos S."/>
            <person name="Salva-Serra F."/>
            <person name="Jaen-Luchoro D."/>
            <person name="Karlsson R."/>
            <person name="Svensson-Stadler L."/>
            <person name="Chun J."/>
            <person name="Moore E."/>
        </authorList>
    </citation>
    <scope>NUCLEOTIDE SEQUENCE [LARGE SCALE GENOMIC DNA]</scope>
    <source>
        <strain evidence="11 12">CCUG 32756T</strain>
    </source>
</reference>
<feature type="domain" description="MotA/TolQ/ExbB proton channel" evidence="10">
    <location>
        <begin position="47"/>
        <end position="133"/>
    </location>
</feature>
<keyword evidence="3" id="KW-1003">Cell membrane</keyword>
<dbReference type="InterPro" id="IPR050790">
    <property type="entry name" value="ExbB/TolQ_transport"/>
</dbReference>
<evidence type="ECO:0000256" key="8">
    <source>
        <dbReference type="RuleBase" id="RU004057"/>
    </source>
</evidence>
<dbReference type="InterPro" id="IPR002898">
    <property type="entry name" value="MotA_ExbB_proton_chnl"/>
</dbReference>
<dbReference type="PANTHER" id="PTHR30625:SF15">
    <property type="entry name" value="BIOPOLYMER TRANSPORT PROTEIN EXBB"/>
    <property type="match status" value="1"/>
</dbReference>
<gene>
    <name evidence="11" type="primary">exbB</name>
    <name evidence="11" type="ORF">F4V45_01565</name>
</gene>
<keyword evidence="5 8" id="KW-0653">Protein transport</keyword>
<dbReference type="Pfam" id="PF01618">
    <property type="entry name" value="MotA_ExbB"/>
    <property type="match status" value="1"/>
</dbReference>
<dbReference type="RefSeq" id="WP_150336760.1">
    <property type="nucleotide sequence ID" value="NZ_JAERIX010000058.1"/>
</dbReference>
<sequence>MKEIIDYSVLGFLGSLSVLVIAIGIERAWFYATVRVDDYIDKRLLELDLHKRLTLIATIGSNAPYIGLLGTVAGIMITFIDIGSSAQIDTQTIMTGLALALKATAMGLIVAIPSIVLYNLLVRKAEIVLTKWDIYHNPATTSKSAMRIDT</sequence>
<feature type="transmembrane region" description="Helical" evidence="9">
    <location>
        <begin position="100"/>
        <end position="121"/>
    </location>
</feature>
<evidence type="ECO:0000256" key="9">
    <source>
        <dbReference type="SAM" id="Phobius"/>
    </source>
</evidence>
<dbReference type="AlphaFoldDB" id="A0A5M9QT75"/>
<accession>A0A5M9QT75</accession>
<keyword evidence="4 9" id="KW-0812">Transmembrane</keyword>
<evidence type="ECO:0000256" key="5">
    <source>
        <dbReference type="ARBA" id="ARBA00022927"/>
    </source>
</evidence>
<dbReference type="PANTHER" id="PTHR30625">
    <property type="entry name" value="PROTEIN TOLQ"/>
    <property type="match status" value="1"/>
</dbReference>
<keyword evidence="2 8" id="KW-0813">Transport</keyword>
<dbReference type="GO" id="GO:0005886">
    <property type="term" value="C:plasma membrane"/>
    <property type="evidence" value="ECO:0007669"/>
    <property type="project" value="UniProtKB-SubCell"/>
</dbReference>
<evidence type="ECO:0000256" key="4">
    <source>
        <dbReference type="ARBA" id="ARBA00022692"/>
    </source>
</evidence>
<feature type="transmembrane region" description="Helical" evidence="9">
    <location>
        <begin position="12"/>
        <end position="32"/>
    </location>
</feature>
<evidence type="ECO:0000256" key="6">
    <source>
        <dbReference type="ARBA" id="ARBA00022989"/>
    </source>
</evidence>
<keyword evidence="7 9" id="KW-0472">Membrane</keyword>
<comment type="subcellular location">
    <subcellularLocation>
        <location evidence="1">Cell inner membrane</location>
        <topology evidence="1">Multi-pass membrane protein</topology>
    </subcellularLocation>
    <subcellularLocation>
        <location evidence="8">Membrane</location>
        <topology evidence="8">Multi-pass membrane protein</topology>
    </subcellularLocation>
</comment>
<evidence type="ECO:0000256" key="3">
    <source>
        <dbReference type="ARBA" id="ARBA00022475"/>
    </source>
</evidence>
<name>A0A5M9QT75_9HELI</name>
<comment type="caution">
    <text evidence="11">The sequence shown here is derived from an EMBL/GenBank/DDBJ whole genome shotgun (WGS) entry which is preliminary data.</text>
</comment>